<comment type="caution">
    <text evidence="2">The sequence shown here is derived from an EMBL/GenBank/DDBJ whole genome shotgun (WGS) entry which is preliminary data.</text>
</comment>
<proteinExistence type="predicted"/>
<evidence type="ECO:0000313" key="3">
    <source>
        <dbReference type="Proteomes" id="UP000283295"/>
    </source>
</evidence>
<feature type="domain" description="HNH nuclease" evidence="1">
    <location>
        <begin position="114"/>
        <end position="156"/>
    </location>
</feature>
<accession>A0A3R5WQ82</accession>
<evidence type="ECO:0000313" key="2">
    <source>
        <dbReference type="EMBL" id="RGS36936.1"/>
    </source>
</evidence>
<gene>
    <name evidence="2" type="ORF">DWX94_12710</name>
</gene>
<name>A0A3R5WQ82_9FIRM</name>
<dbReference type="Pfam" id="PF13395">
    <property type="entry name" value="HNH_4"/>
    <property type="match status" value="1"/>
</dbReference>
<evidence type="ECO:0000259" key="1">
    <source>
        <dbReference type="Pfam" id="PF13395"/>
    </source>
</evidence>
<dbReference type="OrthoDB" id="489287at2"/>
<protein>
    <recommendedName>
        <fullName evidence="1">HNH nuclease domain-containing protein</fullName>
    </recommendedName>
</protein>
<dbReference type="EMBL" id="QRVK01000049">
    <property type="protein sequence ID" value="RGS36936.1"/>
    <property type="molecule type" value="Genomic_DNA"/>
</dbReference>
<dbReference type="Gene3D" id="1.10.30.50">
    <property type="match status" value="1"/>
</dbReference>
<dbReference type="AlphaFoldDB" id="A0A3R5WQ82"/>
<dbReference type="CDD" id="cd00085">
    <property type="entry name" value="HNHc"/>
    <property type="match status" value="1"/>
</dbReference>
<sequence>MRNMNGNDWNVGENELISRINQEKRLIYYFSELKGLTTVIRVQEDWANYIQKNQEIIRGWLEYKMIQYLQRRNPNVPGIVDKIKPPQKRELERVKKYWKLILTLEPVDEIYGGKSLTEDNISIDHFVPWAYVAHDEMWNLIPTTKEINSAKSNKLPDWDYFKELVKQEYEKSYKLIWKYDKVHEEFDKCVKYHINSDDIRYRLYREGLTPIEFAGELKSIIKPVYNSAMNCGFGNWKYSEKDEKEA</sequence>
<reference evidence="2 3" key="1">
    <citation type="submission" date="2018-08" db="EMBL/GenBank/DDBJ databases">
        <title>A genome reference for cultivated species of the human gut microbiota.</title>
        <authorList>
            <person name="Zou Y."/>
            <person name="Xue W."/>
            <person name="Luo G."/>
        </authorList>
    </citation>
    <scope>NUCLEOTIDE SEQUENCE [LARGE SCALE GENOMIC DNA]</scope>
    <source>
        <strain evidence="2 3">AF22-21</strain>
    </source>
</reference>
<dbReference type="InterPro" id="IPR003615">
    <property type="entry name" value="HNH_nuc"/>
</dbReference>
<dbReference type="Proteomes" id="UP000283295">
    <property type="component" value="Unassembled WGS sequence"/>
</dbReference>
<organism evidence="2 3">
    <name type="scientific">Coprococcus eutactus</name>
    <dbReference type="NCBI Taxonomy" id="33043"/>
    <lineage>
        <taxon>Bacteria</taxon>
        <taxon>Bacillati</taxon>
        <taxon>Bacillota</taxon>
        <taxon>Clostridia</taxon>
        <taxon>Lachnospirales</taxon>
        <taxon>Lachnospiraceae</taxon>
        <taxon>Coprococcus</taxon>
    </lineage>
</organism>